<feature type="domain" description="AB hydrolase-1" evidence="1">
    <location>
        <begin position="15"/>
        <end position="248"/>
    </location>
</feature>
<protein>
    <submittedName>
        <fullName evidence="2">Alpha/beta fold hydrolase</fullName>
    </submittedName>
</protein>
<dbReference type="GO" id="GO:0016787">
    <property type="term" value="F:hydrolase activity"/>
    <property type="evidence" value="ECO:0007669"/>
    <property type="project" value="UniProtKB-KW"/>
</dbReference>
<dbReference type="RefSeq" id="WP_397084039.1">
    <property type="nucleotide sequence ID" value="NZ_JBITGY010000006.1"/>
</dbReference>
<dbReference type="Proteomes" id="UP001612741">
    <property type="component" value="Unassembled WGS sequence"/>
</dbReference>
<comment type="caution">
    <text evidence="2">The sequence shown here is derived from an EMBL/GenBank/DDBJ whole genome shotgun (WGS) entry which is preliminary data.</text>
</comment>
<keyword evidence="3" id="KW-1185">Reference proteome</keyword>
<dbReference type="InterPro" id="IPR029058">
    <property type="entry name" value="AB_hydrolase_fold"/>
</dbReference>
<sequence>MRDIFRLDTGTGLPIVFLHGGFVDHEMWLDQIPVFASGHRVVAPDARGHGRSAVSAVPYRLADDVAALLRELETGPAVLVGVSMGAATAVETALEHPELVGGLVISGAGGTPPYFHDSWTLQAMAAWNAAMAAGDLEGSLEGFMAFVAGPYRSLDEVDPGVVRRVQEMGRKTMSRHSAGEPSLLRPVEDVWERAAGIAVPVLAVHGGIDSPDCIEMAERIVRSVRYGKAVTIDGAAHYPNMERPEVFNTMVEEFLRAL</sequence>
<dbReference type="PRINTS" id="PR00111">
    <property type="entry name" value="ABHYDROLASE"/>
</dbReference>
<dbReference type="PANTHER" id="PTHR43194">
    <property type="entry name" value="HYDROLASE ALPHA/BETA FOLD FAMILY"/>
    <property type="match status" value="1"/>
</dbReference>
<dbReference type="Gene3D" id="3.40.50.1820">
    <property type="entry name" value="alpha/beta hydrolase"/>
    <property type="match status" value="1"/>
</dbReference>
<dbReference type="EMBL" id="JBITGY010000006">
    <property type="protein sequence ID" value="MFI6500253.1"/>
    <property type="molecule type" value="Genomic_DNA"/>
</dbReference>
<proteinExistence type="predicted"/>
<dbReference type="SUPFAM" id="SSF53474">
    <property type="entry name" value="alpha/beta-Hydrolases"/>
    <property type="match status" value="1"/>
</dbReference>
<dbReference type="Pfam" id="PF12697">
    <property type="entry name" value="Abhydrolase_6"/>
    <property type="match status" value="1"/>
</dbReference>
<dbReference type="PANTHER" id="PTHR43194:SF5">
    <property type="entry name" value="PIMELOYL-[ACYL-CARRIER PROTEIN] METHYL ESTER ESTERASE"/>
    <property type="match status" value="1"/>
</dbReference>
<dbReference type="InterPro" id="IPR050228">
    <property type="entry name" value="Carboxylesterase_BioH"/>
</dbReference>
<accession>A0ABW7YYD4</accession>
<keyword evidence="2" id="KW-0378">Hydrolase</keyword>
<evidence type="ECO:0000259" key="1">
    <source>
        <dbReference type="Pfam" id="PF12697"/>
    </source>
</evidence>
<evidence type="ECO:0000313" key="3">
    <source>
        <dbReference type="Proteomes" id="UP001612741"/>
    </source>
</evidence>
<gene>
    <name evidence="2" type="ORF">ACIBG2_22915</name>
</gene>
<name>A0ABW7YYD4_9ACTN</name>
<reference evidence="2 3" key="1">
    <citation type="submission" date="2024-10" db="EMBL/GenBank/DDBJ databases">
        <title>The Natural Products Discovery Center: Release of the First 8490 Sequenced Strains for Exploring Actinobacteria Biosynthetic Diversity.</title>
        <authorList>
            <person name="Kalkreuter E."/>
            <person name="Kautsar S.A."/>
            <person name="Yang D."/>
            <person name="Bader C.D."/>
            <person name="Teijaro C.N."/>
            <person name="Fluegel L."/>
            <person name="Davis C.M."/>
            <person name="Simpson J.R."/>
            <person name="Lauterbach L."/>
            <person name="Steele A.D."/>
            <person name="Gui C."/>
            <person name="Meng S."/>
            <person name="Li G."/>
            <person name="Viehrig K."/>
            <person name="Ye F."/>
            <person name="Su P."/>
            <person name="Kiefer A.F."/>
            <person name="Nichols A."/>
            <person name="Cepeda A.J."/>
            <person name="Yan W."/>
            <person name="Fan B."/>
            <person name="Jiang Y."/>
            <person name="Adhikari A."/>
            <person name="Zheng C.-J."/>
            <person name="Schuster L."/>
            <person name="Cowan T.M."/>
            <person name="Smanski M.J."/>
            <person name="Chevrette M.G."/>
            <person name="De Carvalho L.P.S."/>
            <person name="Shen B."/>
        </authorList>
    </citation>
    <scope>NUCLEOTIDE SEQUENCE [LARGE SCALE GENOMIC DNA]</scope>
    <source>
        <strain evidence="2 3">NPDC050545</strain>
    </source>
</reference>
<evidence type="ECO:0000313" key="2">
    <source>
        <dbReference type="EMBL" id="MFI6500253.1"/>
    </source>
</evidence>
<dbReference type="InterPro" id="IPR000073">
    <property type="entry name" value="AB_hydrolase_1"/>
</dbReference>
<organism evidence="2 3">
    <name type="scientific">Nonomuraea typhae</name>
    <dbReference type="NCBI Taxonomy" id="2603600"/>
    <lineage>
        <taxon>Bacteria</taxon>
        <taxon>Bacillati</taxon>
        <taxon>Actinomycetota</taxon>
        <taxon>Actinomycetes</taxon>
        <taxon>Streptosporangiales</taxon>
        <taxon>Streptosporangiaceae</taxon>
        <taxon>Nonomuraea</taxon>
    </lineage>
</organism>